<organism evidence="2 3">
    <name type="scientific">Nocardia africana</name>
    <dbReference type="NCBI Taxonomy" id="134964"/>
    <lineage>
        <taxon>Bacteria</taxon>
        <taxon>Bacillati</taxon>
        <taxon>Actinomycetota</taxon>
        <taxon>Actinomycetes</taxon>
        <taxon>Mycobacteriales</taxon>
        <taxon>Nocardiaceae</taxon>
        <taxon>Nocardia</taxon>
    </lineage>
</organism>
<dbReference type="Gene3D" id="3.40.710.10">
    <property type="entry name" value="DD-peptidase/beta-lactamase superfamily"/>
    <property type="match status" value="1"/>
</dbReference>
<evidence type="ECO:0000313" key="2">
    <source>
        <dbReference type="EMBL" id="SUA47842.1"/>
    </source>
</evidence>
<proteinExistence type="predicted"/>
<keyword evidence="2" id="KW-0645">Protease</keyword>
<keyword evidence="2" id="KW-0378">Hydrolase</keyword>
<feature type="domain" description="Beta-lactamase-related" evidence="1">
    <location>
        <begin position="72"/>
        <end position="369"/>
    </location>
</feature>
<dbReference type="Proteomes" id="UP000255082">
    <property type="component" value="Unassembled WGS sequence"/>
</dbReference>
<gene>
    <name evidence="2" type="ORF">NCTC13184_06384</name>
</gene>
<evidence type="ECO:0000259" key="1">
    <source>
        <dbReference type="Pfam" id="PF00144"/>
    </source>
</evidence>
<dbReference type="OrthoDB" id="3174977at2"/>
<keyword evidence="2" id="KW-0121">Carboxypeptidase</keyword>
<evidence type="ECO:0000313" key="3">
    <source>
        <dbReference type="Proteomes" id="UP000255082"/>
    </source>
</evidence>
<dbReference type="SUPFAM" id="SSF56601">
    <property type="entry name" value="beta-lactamase/transpeptidase-like"/>
    <property type="match status" value="1"/>
</dbReference>
<dbReference type="GO" id="GO:0009002">
    <property type="term" value="F:serine-type D-Ala-D-Ala carboxypeptidase activity"/>
    <property type="evidence" value="ECO:0007669"/>
    <property type="project" value="UniProtKB-EC"/>
</dbReference>
<dbReference type="EMBL" id="UGRU01000001">
    <property type="protein sequence ID" value="SUA47842.1"/>
    <property type="molecule type" value="Genomic_DNA"/>
</dbReference>
<dbReference type="EC" id="3.4.16.4" evidence="2"/>
<name>A0A378X3W1_9NOCA</name>
<dbReference type="PANTHER" id="PTHR46825:SF7">
    <property type="entry name" value="D-ALANYL-D-ALANINE CARBOXYPEPTIDASE"/>
    <property type="match status" value="1"/>
</dbReference>
<sequence length="399" mass="42391">MAGDPRERRLGRRDLRAGTLTLKISHVASSRARSSAEVVVPQLDSAALQAAISSAPDRTTSVLAQVSGPAGHWSGTFGVADTATEAPVPADGRFRLGSVTKTFIATVVLQLVAENRVDLAQPVQHYLPGVLPADYPPIPVRTLLDFTSSLPELTGDDLPTSPEGVVDHRFDDHPLPELVAMAVRHPRPFDNPGSVQVYGATGYYVAAMIIEKITGRSYQQEITDRILRPLRLPDTTAPQVDTTMPGPHSHGYIAVPAPGGGSRLVDITEQNPGAGGMISTAADLDRFLVSLFSGRLLPPPQMHELFTVPDVPYLGGATSDSGRNRAYYSAGLMRVTLANGVTVWGKTGSTYGYTDGMFTTRDLGRRLVYSFTPVTGGGNDPALVNRLISAAFAPAAGSR</sequence>
<accession>A0A378X3W1</accession>
<dbReference type="InterPro" id="IPR012338">
    <property type="entry name" value="Beta-lactam/transpept-like"/>
</dbReference>
<dbReference type="AlphaFoldDB" id="A0A378X3W1"/>
<dbReference type="Pfam" id="PF00144">
    <property type="entry name" value="Beta-lactamase"/>
    <property type="match status" value="1"/>
</dbReference>
<reference evidence="2 3" key="1">
    <citation type="submission" date="2018-06" db="EMBL/GenBank/DDBJ databases">
        <authorList>
            <consortium name="Pathogen Informatics"/>
            <person name="Doyle S."/>
        </authorList>
    </citation>
    <scope>NUCLEOTIDE SEQUENCE [LARGE SCALE GENOMIC DNA]</scope>
    <source>
        <strain evidence="2 3">NCTC13184</strain>
    </source>
</reference>
<protein>
    <submittedName>
        <fullName evidence="2">D-alanyl-D-alanine carboxypeptidase</fullName>
        <ecNumber evidence="2">3.4.16.4</ecNumber>
    </submittedName>
</protein>
<dbReference type="InterPro" id="IPR001466">
    <property type="entry name" value="Beta-lactam-related"/>
</dbReference>
<dbReference type="PANTHER" id="PTHR46825">
    <property type="entry name" value="D-ALANYL-D-ALANINE-CARBOXYPEPTIDASE/ENDOPEPTIDASE AMPH"/>
    <property type="match status" value="1"/>
</dbReference>
<dbReference type="InterPro" id="IPR050491">
    <property type="entry name" value="AmpC-like"/>
</dbReference>